<dbReference type="AlphaFoldDB" id="A0A3P5ZDA4"/>
<dbReference type="PANTHER" id="PTHR13448:SF14">
    <property type="entry name" value="F26K24.17 PROTEIN"/>
    <property type="match status" value="1"/>
</dbReference>
<evidence type="ECO:0000313" key="5">
    <source>
        <dbReference type="Proteomes" id="UP000011750"/>
    </source>
</evidence>
<dbReference type="PANTHER" id="PTHR13448">
    <property type="entry name" value="TRANSMEMBRANE PROTEIN 214"/>
    <property type="match status" value="1"/>
</dbReference>
<dbReference type="HOGENOM" id="CLU_1574714_0_0_1"/>
<proteinExistence type="predicted"/>
<evidence type="ECO:0000313" key="2">
    <source>
        <dbReference type="EMBL" id="CAG7874458.1"/>
    </source>
</evidence>
<dbReference type="InterPro" id="IPR019308">
    <property type="entry name" value="TMEM214"/>
</dbReference>
<dbReference type="Proteomes" id="UP000694005">
    <property type="component" value="Chromosome A05"/>
</dbReference>
<keyword evidence="1" id="KW-1133">Transmembrane helix</keyword>
<keyword evidence="1" id="KW-0812">Transmembrane</keyword>
<dbReference type="eggNOG" id="KOG4467">
    <property type="taxonomic scope" value="Eukaryota"/>
</dbReference>
<dbReference type="EMBL" id="LS974621">
    <property type="protein sequence ID" value="CAG7874458.1"/>
    <property type="molecule type" value="Genomic_DNA"/>
</dbReference>
<reference evidence="5" key="2">
    <citation type="journal article" date="2018" name="Hortic Res">
        <title>Improved Brassica rapa reference genome by single-molecule sequencing and chromosome conformation capture technologies.</title>
        <authorList>
            <person name="Zhang L."/>
            <person name="Cai X."/>
            <person name="Wu J."/>
            <person name="Liu M."/>
            <person name="Grob S."/>
            <person name="Cheng F."/>
            <person name="Liang J."/>
            <person name="Cai C."/>
            <person name="Liu Z."/>
            <person name="Liu B."/>
            <person name="Wang F."/>
            <person name="Li S."/>
            <person name="Liu F."/>
            <person name="Li X."/>
            <person name="Cheng L."/>
            <person name="Yang W."/>
            <person name="Li M.H."/>
            <person name="Grossniklaus U."/>
            <person name="Zheng H."/>
            <person name="Wang X."/>
        </authorList>
    </citation>
    <scope>NUCLEOTIDE SEQUENCE [LARGE SCALE GENOMIC DNA]</scope>
    <source>
        <strain evidence="5">cv. Chiifu-401-42</strain>
    </source>
</reference>
<dbReference type="Gramene" id="A05p09790.2_BraZ1">
    <property type="protein sequence ID" value="A05p09790.2_BraZ1.CDS.1"/>
    <property type="gene ID" value="A05g09790.2_BraZ1"/>
</dbReference>
<gene>
    <name evidence="3" type="ORF">BRAA05T19912Z</name>
    <name evidence="2" type="ORF">BRAPAZ1V2_A05P09790.2</name>
</gene>
<keyword evidence="1" id="KW-0472">Membrane</keyword>
<sequence length="196" mass="22169">MNPNASVYLLQQLVHRWIDHSILISSTDAMKQFIQQLFMVSLTLLAGEGMPVVLAKDARAIAIWCLMGNVDCWRHWDSVYKAEYKSWKDHSLKLPSSPSDIVILRHTMKSFRLKVMPISRLTPLLISSLIFTCARFLRTKKASLKEKASLYKEADKLCKVISRKLSRGSITVAVPVTAVTTAALVLLYLSVFVVFK</sequence>
<feature type="transmembrane region" description="Helical" evidence="1">
    <location>
        <begin position="172"/>
        <end position="195"/>
    </location>
</feature>
<feature type="transmembrane region" description="Helical" evidence="1">
    <location>
        <begin position="118"/>
        <end position="137"/>
    </location>
</feature>
<reference evidence="5" key="1">
    <citation type="journal article" date="2011" name="Nat. Genet.">
        <title>The genome of the mesopolyploid crop species Brassica rapa.</title>
        <authorList>
            <consortium name="Brassica rapa Genome Sequencing Project Consortium"/>
            <person name="Wang X."/>
            <person name="Wang H."/>
            <person name="Wang J."/>
            <person name="Sun R."/>
            <person name="Wu J."/>
            <person name="Liu S."/>
            <person name="Bai Y."/>
            <person name="Mun J.H."/>
            <person name="Bancroft I."/>
            <person name="Cheng F."/>
            <person name="Huang S."/>
            <person name="Li X."/>
            <person name="Hua W."/>
            <person name="Wang J."/>
            <person name="Wang X."/>
            <person name="Freeling M."/>
            <person name="Pires J.C."/>
            <person name="Paterson A.H."/>
            <person name="Chalhoub B."/>
            <person name="Wang B."/>
            <person name="Hayward A."/>
            <person name="Sharpe A.G."/>
            <person name="Park B.S."/>
            <person name="Weisshaar B."/>
            <person name="Liu B."/>
            <person name="Li B."/>
            <person name="Liu B."/>
            <person name="Tong C."/>
            <person name="Song C."/>
            <person name="Duran C."/>
            <person name="Peng C."/>
            <person name="Geng C."/>
            <person name="Koh C."/>
            <person name="Lin C."/>
            <person name="Edwards D."/>
            <person name="Mu D."/>
            <person name="Shen D."/>
            <person name="Soumpourou E."/>
            <person name="Li F."/>
            <person name="Fraser F."/>
            <person name="Conant G."/>
            <person name="Lassalle G."/>
            <person name="King G.J."/>
            <person name="Bonnema G."/>
            <person name="Tang H."/>
            <person name="Wang H."/>
            <person name="Belcram H."/>
            <person name="Zhou H."/>
            <person name="Hirakawa H."/>
            <person name="Abe H."/>
            <person name="Guo H."/>
            <person name="Wang H."/>
            <person name="Jin H."/>
            <person name="Parkin I.A."/>
            <person name="Batley J."/>
            <person name="Kim J.S."/>
            <person name="Just J."/>
            <person name="Li J."/>
            <person name="Xu J."/>
            <person name="Deng J."/>
            <person name="Kim J.A."/>
            <person name="Li J."/>
            <person name="Yu J."/>
            <person name="Meng J."/>
            <person name="Wang J."/>
            <person name="Min J."/>
            <person name="Poulain J."/>
            <person name="Wang J."/>
            <person name="Hatakeyama K."/>
            <person name="Wu K."/>
            <person name="Wang L."/>
            <person name="Fang L."/>
            <person name="Trick M."/>
            <person name="Links M.G."/>
            <person name="Zhao M."/>
            <person name="Jin M."/>
            <person name="Ramchiary N."/>
            <person name="Drou N."/>
            <person name="Berkman P.J."/>
            <person name="Cai Q."/>
            <person name="Huang Q."/>
            <person name="Li R."/>
            <person name="Tabata S."/>
            <person name="Cheng S."/>
            <person name="Zhang S."/>
            <person name="Zhang S."/>
            <person name="Huang S."/>
            <person name="Sato S."/>
            <person name="Sun S."/>
            <person name="Kwon S.J."/>
            <person name="Choi S.R."/>
            <person name="Lee T.H."/>
            <person name="Fan W."/>
            <person name="Zhao X."/>
            <person name="Tan X."/>
            <person name="Xu X."/>
            <person name="Wang Y."/>
            <person name="Qiu Y."/>
            <person name="Yin Y."/>
            <person name="Li Y."/>
            <person name="Du Y."/>
            <person name="Liao Y."/>
            <person name="Lim Y."/>
            <person name="Narusaka Y."/>
            <person name="Wang Y."/>
            <person name="Wang Z."/>
            <person name="Li Z."/>
            <person name="Wang Z."/>
            <person name="Xiong Z."/>
            <person name="Zhang Z."/>
        </authorList>
    </citation>
    <scope>NUCLEOTIDE SEQUENCE [LARGE SCALE GENOMIC DNA]</scope>
    <source>
        <strain evidence="5">cv. Chiifu-401-42</strain>
    </source>
</reference>
<dbReference type="EnsemblPlants" id="Bra005288.1">
    <property type="protein sequence ID" value="Bra005288.1-P"/>
    <property type="gene ID" value="Bra005288"/>
</dbReference>
<name>A0A3P5ZDA4_BRACM</name>
<keyword evidence="5" id="KW-1185">Reference proteome</keyword>
<accession>M4CM51</accession>
<dbReference type="EMBL" id="LR031570">
    <property type="protein sequence ID" value="VDC70198.1"/>
    <property type="molecule type" value="Genomic_DNA"/>
</dbReference>
<evidence type="ECO:0000313" key="4">
    <source>
        <dbReference type="EnsemblPlants" id="Bra005288.1-P"/>
    </source>
</evidence>
<accession>A0A3P5ZDA4</accession>
<dbReference type="Proteomes" id="UP000011750">
    <property type="component" value="Chromosome A05"/>
</dbReference>
<reference evidence="3" key="3">
    <citation type="submission" date="2018-11" db="EMBL/GenBank/DDBJ databases">
        <authorList>
            <consortium name="Genoscope - CEA"/>
            <person name="William W."/>
        </authorList>
    </citation>
    <scope>NUCLEOTIDE SEQUENCE</scope>
</reference>
<evidence type="ECO:0000256" key="1">
    <source>
        <dbReference type="SAM" id="Phobius"/>
    </source>
</evidence>
<organism evidence="3">
    <name type="scientific">Brassica campestris</name>
    <name type="common">Field mustard</name>
    <dbReference type="NCBI Taxonomy" id="3711"/>
    <lineage>
        <taxon>Eukaryota</taxon>
        <taxon>Viridiplantae</taxon>
        <taxon>Streptophyta</taxon>
        <taxon>Embryophyta</taxon>
        <taxon>Tracheophyta</taxon>
        <taxon>Spermatophyta</taxon>
        <taxon>Magnoliopsida</taxon>
        <taxon>eudicotyledons</taxon>
        <taxon>Gunneridae</taxon>
        <taxon>Pentapetalae</taxon>
        <taxon>rosids</taxon>
        <taxon>malvids</taxon>
        <taxon>Brassicales</taxon>
        <taxon>Brassicaceae</taxon>
        <taxon>Brassiceae</taxon>
        <taxon>Brassica</taxon>
    </lineage>
</organism>
<reference evidence="4" key="4">
    <citation type="submission" date="2023-03" db="UniProtKB">
        <authorList>
            <consortium name="EnsemblPlants"/>
        </authorList>
    </citation>
    <scope>IDENTIFICATION</scope>
    <source>
        <strain evidence="4">cv. Chiifu-401-42</strain>
    </source>
</reference>
<dbReference type="Gramene" id="Bra005288.1">
    <property type="protein sequence ID" value="Bra005288.1-P"/>
    <property type="gene ID" value="Bra005288"/>
</dbReference>
<protein>
    <submittedName>
        <fullName evidence="3 4">Uncharacterized protein</fullName>
    </submittedName>
</protein>
<evidence type="ECO:0000313" key="3">
    <source>
        <dbReference type="EMBL" id="VDC70198.1"/>
    </source>
</evidence>